<keyword evidence="2" id="KW-1185">Reference proteome</keyword>
<dbReference type="Proteomes" id="UP000500767">
    <property type="component" value="Chromosome"/>
</dbReference>
<dbReference type="RefSeq" id="WP_171835608.1">
    <property type="nucleotide sequence ID" value="NZ_CP053708.1"/>
</dbReference>
<dbReference type="AlphaFoldDB" id="A0A6M8HQC2"/>
<gene>
    <name evidence="1" type="ORF">HN018_11985</name>
</gene>
<protein>
    <submittedName>
        <fullName evidence="1">Type VI secretion system tube protein Hcp</fullName>
    </submittedName>
</protein>
<proteinExistence type="predicted"/>
<evidence type="ECO:0000313" key="1">
    <source>
        <dbReference type="EMBL" id="QKE90659.1"/>
    </source>
</evidence>
<sequence length="158" mass="17264">MAIYMKFPGCDGDVTETSHPSWIELHGFQWGVGRGISSVVGSSSERESSAPSISEVTVTKENDIATGKLMQEALSGHGKEVQLDFTRTYKDQQEIYLTLTLTNTIISGYSHSSSGDRPMESLSLNFTQVEFKTKQMKPDGTQGDPDTVTYNLATAKTS</sequence>
<dbReference type="InterPro" id="IPR008514">
    <property type="entry name" value="T6SS_Hcp"/>
</dbReference>
<dbReference type="PANTHER" id="PTHR36152:SF1">
    <property type="entry name" value="UBIQUITIN-LIKE DOMAIN-CONTAINING PROTEIN"/>
    <property type="match status" value="1"/>
</dbReference>
<dbReference type="Pfam" id="PF05638">
    <property type="entry name" value="T6SS_HCP"/>
    <property type="match status" value="1"/>
</dbReference>
<dbReference type="Gene3D" id="2.30.110.20">
    <property type="entry name" value="Hcp1-like"/>
    <property type="match status" value="1"/>
</dbReference>
<dbReference type="PANTHER" id="PTHR36152">
    <property type="entry name" value="CYTOPLASMIC PROTEIN-RELATED"/>
    <property type="match status" value="1"/>
</dbReference>
<dbReference type="InterPro" id="IPR036624">
    <property type="entry name" value="Hcp1-lik_sf"/>
</dbReference>
<dbReference type="EMBL" id="CP053708">
    <property type="protein sequence ID" value="QKE90659.1"/>
    <property type="molecule type" value="Genomic_DNA"/>
</dbReference>
<name>A0A6M8HQC2_9PROT</name>
<evidence type="ECO:0000313" key="2">
    <source>
        <dbReference type="Proteomes" id="UP000500767"/>
    </source>
</evidence>
<accession>A0A6M8HQC2</accession>
<dbReference type="InterPro" id="IPR053165">
    <property type="entry name" value="HSI-I_assembly_Hcp1"/>
</dbReference>
<reference evidence="1 2" key="1">
    <citation type="journal article" date="2014" name="World J. Microbiol. Biotechnol.">
        <title>Biodiversity and physiological characteristics of Antarctic and Arctic lichens-associated bacteria.</title>
        <authorList>
            <person name="Lee Y.M."/>
            <person name="Kim E.H."/>
            <person name="Lee H.K."/>
            <person name="Hong S.G."/>
        </authorList>
    </citation>
    <scope>NUCLEOTIDE SEQUENCE [LARGE SCALE GENOMIC DNA]</scope>
    <source>
        <strain evidence="1 2">PAMC 26569</strain>
    </source>
</reference>
<organism evidence="1 2">
    <name type="scientific">Lichenicola cladoniae</name>
    <dbReference type="NCBI Taxonomy" id="1484109"/>
    <lineage>
        <taxon>Bacteria</taxon>
        <taxon>Pseudomonadati</taxon>
        <taxon>Pseudomonadota</taxon>
        <taxon>Alphaproteobacteria</taxon>
        <taxon>Acetobacterales</taxon>
        <taxon>Acetobacteraceae</taxon>
        <taxon>Lichenicola</taxon>
    </lineage>
</organism>
<dbReference type="SUPFAM" id="SSF141452">
    <property type="entry name" value="Hcp1-like"/>
    <property type="match status" value="1"/>
</dbReference>
<dbReference type="KEGG" id="lck:HN018_11985"/>